<evidence type="ECO:0000256" key="1">
    <source>
        <dbReference type="SAM" id="SignalP"/>
    </source>
</evidence>
<sequence>MFSPKAKLRTAAVVATAAAALIGVGAGTASASDWPPLKWGGYLYTGYHNSGTETVVDLTDFGTCHNLSKPVNSLLIVSETSSITTYSGTDCTGYAFKSGGLAQFDFGLPQLSYRVVPITN</sequence>
<dbReference type="EMBL" id="JBFAEG010000025">
    <property type="protein sequence ID" value="MEU5711135.1"/>
    <property type="molecule type" value="Genomic_DNA"/>
</dbReference>
<dbReference type="RefSeq" id="WP_030646251.1">
    <property type="nucleotide sequence ID" value="NZ_JBFAEG010000025.1"/>
</dbReference>
<evidence type="ECO:0000313" key="3">
    <source>
        <dbReference type="Proteomes" id="UP001551011"/>
    </source>
</evidence>
<accession>A0ABV3AH79</accession>
<evidence type="ECO:0000313" key="2">
    <source>
        <dbReference type="EMBL" id="MEU5711135.1"/>
    </source>
</evidence>
<comment type="caution">
    <text evidence="2">The sequence shown here is derived from an EMBL/GenBank/DDBJ whole genome shotgun (WGS) entry which is preliminary data.</text>
</comment>
<gene>
    <name evidence="2" type="ORF">AB0H04_30410</name>
</gene>
<dbReference type="Proteomes" id="UP001551011">
    <property type="component" value="Unassembled WGS sequence"/>
</dbReference>
<feature type="signal peptide" evidence="1">
    <location>
        <begin position="1"/>
        <end position="31"/>
    </location>
</feature>
<keyword evidence="3" id="KW-1185">Reference proteome</keyword>
<keyword evidence="1" id="KW-0732">Signal</keyword>
<proteinExistence type="predicted"/>
<name>A0ABV3AH79_9ACTN</name>
<reference evidence="2 3" key="1">
    <citation type="submission" date="2024-06" db="EMBL/GenBank/DDBJ databases">
        <title>The Natural Products Discovery Center: Release of the First 8490 Sequenced Strains for Exploring Actinobacteria Biosynthetic Diversity.</title>
        <authorList>
            <person name="Kalkreuter E."/>
            <person name="Kautsar S.A."/>
            <person name="Yang D."/>
            <person name="Bader C.D."/>
            <person name="Teijaro C.N."/>
            <person name="Fluegel L."/>
            <person name="Davis C.M."/>
            <person name="Simpson J.R."/>
            <person name="Lauterbach L."/>
            <person name="Steele A.D."/>
            <person name="Gui C."/>
            <person name="Meng S."/>
            <person name="Li G."/>
            <person name="Viehrig K."/>
            <person name="Ye F."/>
            <person name="Su P."/>
            <person name="Kiefer A.F."/>
            <person name="Nichols A."/>
            <person name="Cepeda A.J."/>
            <person name="Yan W."/>
            <person name="Fan B."/>
            <person name="Jiang Y."/>
            <person name="Adhikari A."/>
            <person name="Zheng C.-J."/>
            <person name="Schuster L."/>
            <person name="Cowan T.M."/>
            <person name="Smanski M.J."/>
            <person name="Chevrette M.G."/>
            <person name="De Carvalho L.P.S."/>
            <person name="Shen B."/>
        </authorList>
    </citation>
    <scope>NUCLEOTIDE SEQUENCE [LARGE SCALE GENOMIC DNA]</scope>
    <source>
        <strain evidence="2 3">NPDC020594</strain>
    </source>
</reference>
<organism evidence="2 3">
    <name type="scientific">Streptomyces flaveolus</name>
    <dbReference type="NCBI Taxonomy" id="67297"/>
    <lineage>
        <taxon>Bacteria</taxon>
        <taxon>Bacillati</taxon>
        <taxon>Actinomycetota</taxon>
        <taxon>Actinomycetes</taxon>
        <taxon>Kitasatosporales</taxon>
        <taxon>Streptomycetaceae</taxon>
        <taxon>Streptomyces</taxon>
    </lineage>
</organism>
<feature type="chain" id="PRO_5045178619" evidence="1">
    <location>
        <begin position="32"/>
        <end position="120"/>
    </location>
</feature>
<protein>
    <submittedName>
        <fullName evidence="2">Uncharacterized protein</fullName>
    </submittedName>
</protein>